<evidence type="ECO:0000313" key="3">
    <source>
        <dbReference type="EMBL" id="VGO12657.1"/>
    </source>
</evidence>
<protein>
    <recommendedName>
        <fullName evidence="2">Helicase HerA central domain-containing protein</fullName>
    </recommendedName>
</protein>
<evidence type="ECO:0000259" key="2">
    <source>
        <dbReference type="Pfam" id="PF01935"/>
    </source>
</evidence>
<feature type="compositionally biased region" description="Polar residues" evidence="1">
    <location>
        <begin position="442"/>
        <end position="455"/>
    </location>
</feature>
<reference evidence="3 4" key="1">
    <citation type="submission" date="2019-04" db="EMBL/GenBank/DDBJ databases">
        <authorList>
            <person name="Van Vliet M D."/>
        </authorList>
    </citation>
    <scope>NUCLEOTIDE SEQUENCE [LARGE SCALE GENOMIC DNA]</scope>
    <source>
        <strain evidence="3 4">F1</strain>
    </source>
</reference>
<proteinExistence type="predicted"/>
<dbReference type="PANTHER" id="PTHR42957">
    <property type="entry name" value="HELICASE MJ1565-RELATED"/>
    <property type="match status" value="1"/>
</dbReference>
<dbReference type="EMBL" id="CAAHFG010000001">
    <property type="protein sequence ID" value="VGO12657.1"/>
    <property type="molecule type" value="Genomic_DNA"/>
</dbReference>
<gene>
    <name evidence="3" type="ORF">PDESU_01210</name>
</gene>
<feature type="domain" description="Helicase HerA central" evidence="2">
    <location>
        <begin position="73"/>
        <end position="140"/>
    </location>
</feature>
<keyword evidence="4" id="KW-1185">Reference proteome</keyword>
<dbReference type="Pfam" id="PF01935">
    <property type="entry name" value="DUF87"/>
    <property type="match status" value="1"/>
</dbReference>
<evidence type="ECO:0000313" key="4">
    <source>
        <dbReference type="Proteomes" id="UP000366872"/>
    </source>
</evidence>
<feature type="compositionally biased region" description="Basic and acidic residues" evidence="1">
    <location>
        <begin position="456"/>
        <end position="471"/>
    </location>
</feature>
<evidence type="ECO:0000256" key="1">
    <source>
        <dbReference type="SAM" id="MobiDB-lite"/>
    </source>
</evidence>
<accession>A0A6C2TYG3</accession>
<dbReference type="Proteomes" id="UP000366872">
    <property type="component" value="Unassembled WGS sequence"/>
</dbReference>
<dbReference type="AlphaFoldDB" id="A0A6C2TYG3"/>
<feature type="region of interest" description="Disordered" evidence="1">
    <location>
        <begin position="442"/>
        <end position="476"/>
    </location>
</feature>
<dbReference type="Gene3D" id="3.40.50.300">
    <property type="entry name" value="P-loop containing nucleotide triphosphate hydrolases"/>
    <property type="match status" value="2"/>
</dbReference>
<sequence length="674" mass="76689">MTFEESLKKLAVHIGQIKALKLWRQYQLSDAFGRRDIEALIELQLHQKYGEDPLRDENGLQVPPENDAAGEYELGQVLNYEKVLHPFGIREDEFIQHMAIFGRSGAGKTNTVALLIKELVRHKKPFLIFDWKRNYRDLLAHDVPLEVYTVGRPVHPLYFNPLIPPPGTDLKVWLKKLIEIISHAYFLGEGVMFILMEAIDAVYSKFGCYGNAPERYPTLKDVLEFLEKMPVKGRKAMWLDSTMRAVQSLCFGQVSDVINTDSQTGVQQLLDKNVCLELNSLAQNEKTFLIETLMVWIHHCRMLEPDRETFKHCIIVEEAHNILTNTGKETVIDLILREIRELGESIVLIDQHPSQISVPALGNTYCTIALNMKHSKDINSLAEMMRIPKENRETLGLLPIGHAVVKLQSRFIHPFEIQIPKVDLDKGSVSDAYLSQIYGSYSSDSTSKGNHNAGSSEKEPIPENHRIEKHSTGTGLSETEEVLLKDIRKHPFDGVVKRYSRLGISRRRGNHAKQGLIEKGVIQPVDVPTKTGKVVLLDFTPAMRESMKRNGIKVTKRKEGGIVHNYWKNGILKQLEKDGWTVELEKPIGNNMAIDLYAEKAGKRIAVEVETGTRGAENIEKLIPLKLDRIISFSTTNESKIKTLRDLSTRSIHLNNLKIQDPSSWDRKNELWIK</sequence>
<dbReference type="SUPFAM" id="SSF52540">
    <property type="entry name" value="P-loop containing nucleoside triphosphate hydrolases"/>
    <property type="match status" value="1"/>
</dbReference>
<dbReference type="InterPro" id="IPR027417">
    <property type="entry name" value="P-loop_NTPase"/>
</dbReference>
<dbReference type="InterPro" id="IPR008571">
    <property type="entry name" value="HerA-like"/>
</dbReference>
<name>A0A6C2TYG3_PONDE</name>
<dbReference type="InterPro" id="IPR002789">
    <property type="entry name" value="HerA_central"/>
</dbReference>
<dbReference type="RefSeq" id="WP_136078302.1">
    <property type="nucleotide sequence ID" value="NZ_CAAHFG010000001.1"/>
</dbReference>
<dbReference type="PANTHER" id="PTHR42957:SF1">
    <property type="entry name" value="HELICASE MJ1565-RELATED"/>
    <property type="match status" value="1"/>
</dbReference>
<organism evidence="3 4">
    <name type="scientific">Pontiella desulfatans</name>
    <dbReference type="NCBI Taxonomy" id="2750659"/>
    <lineage>
        <taxon>Bacteria</taxon>
        <taxon>Pseudomonadati</taxon>
        <taxon>Kiritimatiellota</taxon>
        <taxon>Kiritimatiellia</taxon>
        <taxon>Kiritimatiellales</taxon>
        <taxon>Pontiellaceae</taxon>
        <taxon>Pontiella</taxon>
    </lineage>
</organism>